<dbReference type="PANTHER" id="PTHR43792">
    <property type="entry name" value="GNAT FAMILY, PUTATIVE (AFU_ORTHOLOGUE AFUA_3G00765)-RELATED-RELATED"/>
    <property type="match status" value="1"/>
</dbReference>
<sequence length="170" mass="19617">MRMIETKRLLIRPFISDDLPALYAILSDKETMTYYPRPFNVDETRSWIERNQQRYVDDGFGLWAVVLKRTNEVIGDCGLVLQNVDGTKEVEIGYHISKHYWGEGYATEAATACQHYGFSTFKLSKLISIIDPANSPSVRVAEKTGLTFEKEAYVFHKWHHIYAIQHLGPM</sequence>
<dbReference type="AlphaFoldDB" id="A0A9Q4B5X4"/>
<dbReference type="GO" id="GO:0016747">
    <property type="term" value="F:acyltransferase activity, transferring groups other than amino-acyl groups"/>
    <property type="evidence" value="ECO:0007669"/>
    <property type="project" value="InterPro"/>
</dbReference>
<dbReference type="Gene3D" id="3.40.630.30">
    <property type="match status" value="1"/>
</dbReference>
<protein>
    <submittedName>
        <fullName evidence="2">GNAT family N-acetyltransferase</fullName>
    </submittedName>
</protein>
<proteinExistence type="predicted"/>
<organism evidence="2 3">
    <name type="scientific">Salipaludibacillus agaradhaerens</name>
    <name type="common">Bacillus agaradhaerens</name>
    <dbReference type="NCBI Taxonomy" id="76935"/>
    <lineage>
        <taxon>Bacteria</taxon>
        <taxon>Bacillati</taxon>
        <taxon>Bacillota</taxon>
        <taxon>Bacilli</taxon>
        <taxon>Bacillales</taxon>
        <taxon>Bacillaceae</taxon>
    </lineage>
</organism>
<evidence type="ECO:0000313" key="2">
    <source>
        <dbReference type="EMBL" id="MCR6098720.1"/>
    </source>
</evidence>
<keyword evidence="3" id="KW-1185">Reference proteome</keyword>
<reference evidence="2" key="1">
    <citation type="submission" date="2020-06" db="EMBL/GenBank/DDBJ databases">
        <title>Insight into the genomes of haloalkaliphilic bacilli from Kenyan soda lakes.</title>
        <authorList>
            <person name="Mwirichia R."/>
            <person name="Villamizar G.C."/>
            <person name="Poehlein A."/>
            <person name="Mugweru J."/>
            <person name="Kipnyargis A."/>
            <person name="Kiplimo D."/>
            <person name="Orwa P."/>
            <person name="Daniel R."/>
        </authorList>
    </citation>
    <scope>NUCLEOTIDE SEQUENCE</scope>
    <source>
        <strain evidence="2">B1096_S55</strain>
    </source>
</reference>
<comment type="caution">
    <text evidence="2">The sequence shown here is derived from an EMBL/GenBank/DDBJ whole genome shotgun (WGS) entry which is preliminary data.</text>
</comment>
<dbReference type="PROSITE" id="PS51186">
    <property type="entry name" value="GNAT"/>
    <property type="match status" value="1"/>
</dbReference>
<dbReference type="InterPro" id="IPR000182">
    <property type="entry name" value="GNAT_dom"/>
</dbReference>
<evidence type="ECO:0000313" key="3">
    <source>
        <dbReference type="Proteomes" id="UP001057753"/>
    </source>
</evidence>
<evidence type="ECO:0000259" key="1">
    <source>
        <dbReference type="PROSITE" id="PS51186"/>
    </source>
</evidence>
<dbReference type="EMBL" id="JABXYM010000002">
    <property type="protein sequence ID" value="MCR6098720.1"/>
    <property type="molecule type" value="Genomic_DNA"/>
</dbReference>
<name>A0A9Q4B5X4_SALAG</name>
<accession>A0A9Q4B5X4</accession>
<dbReference type="InterPro" id="IPR051531">
    <property type="entry name" value="N-acetyltransferase"/>
</dbReference>
<feature type="domain" description="N-acetyltransferase" evidence="1">
    <location>
        <begin position="9"/>
        <end position="168"/>
    </location>
</feature>
<dbReference type="Pfam" id="PF13302">
    <property type="entry name" value="Acetyltransf_3"/>
    <property type="match status" value="1"/>
</dbReference>
<dbReference type="PANTHER" id="PTHR43792:SF1">
    <property type="entry name" value="N-ACETYLTRANSFERASE DOMAIN-CONTAINING PROTEIN"/>
    <property type="match status" value="1"/>
</dbReference>
<gene>
    <name evidence="2" type="ORF">HXA33_19610</name>
</gene>
<dbReference type="Proteomes" id="UP001057753">
    <property type="component" value="Unassembled WGS sequence"/>
</dbReference>
<dbReference type="InterPro" id="IPR016181">
    <property type="entry name" value="Acyl_CoA_acyltransferase"/>
</dbReference>
<dbReference type="SUPFAM" id="SSF55729">
    <property type="entry name" value="Acyl-CoA N-acyltransferases (Nat)"/>
    <property type="match status" value="1"/>
</dbReference>